<dbReference type="KEGG" id="bcom:BAUCODRAFT_62406"/>
<keyword evidence="2" id="KW-0560">Oxidoreductase</keyword>
<evidence type="ECO:0000313" key="5">
    <source>
        <dbReference type="Proteomes" id="UP000011761"/>
    </source>
</evidence>
<dbReference type="InterPro" id="IPR008030">
    <property type="entry name" value="NmrA-like"/>
</dbReference>
<accession>M2NM84</accession>
<keyword evidence="1" id="KW-0521">NADP</keyword>
<dbReference type="InterPro" id="IPR045312">
    <property type="entry name" value="PCBER-like"/>
</dbReference>
<keyword evidence="5" id="KW-1185">Reference proteome</keyword>
<reference evidence="4 5" key="1">
    <citation type="journal article" date="2012" name="PLoS Pathog.">
        <title>Diverse lifestyles and strategies of plant pathogenesis encoded in the genomes of eighteen Dothideomycetes fungi.</title>
        <authorList>
            <person name="Ohm R.A."/>
            <person name="Feau N."/>
            <person name="Henrissat B."/>
            <person name="Schoch C.L."/>
            <person name="Horwitz B.A."/>
            <person name="Barry K.W."/>
            <person name="Condon B.J."/>
            <person name="Copeland A.C."/>
            <person name="Dhillon B."/>
            <person name="Glaser F."/>
            <person name="Hesse C.N."/>
            <person name="Kosti I."/>
            <person name="LaButti K."/>
            <person name="Lindquist E.A."/>
            <person name="Lucas S."/>
            <person name="Salamov A.A."/>
            <person name="Bradshaw R.E."/>
            <person name="Ciuffetti L."/>
            <person name="Hamelin R.C."/>
            <person name="Kema G.H.J."/>
            <person name="Lawrence C."/>
            <person name="Scott J.A."/>
            <person name="Spatafora J.W."/>
            <person name="Turgeon B.G."/>
            <person name="de Wit P.J.G.M."/>
            <person name="Zhong S."/>
            <person name="Goodwin S.B."/>
            <person name="Grigoriev I.V."/>
        </authorList>
    </citation>
    <scope>NUCLEOTIDE SEQUENCE [LARGE SCALE GENOMIC DNA]</scope>
    <source>
        <strain evidence="4 5">UAMH 10762</strain>
    </source>
</reference>
<dbReference type="CDD" id="cd05259">
    <property type="entry name" value="PCBER_SDR_a"/>
    <property type="match status" value="1"/>
</dbReference>
<evidence type="ECO:0000256" key="2">
    <source>
        <dbReference type="ARBA" id="ARBA00023002"/>
    </source>
</evidence>
<dbReference type="SUPFAM" id="SSF51735">
    <property type="entry name" value="NAD(P)-binding Rossmann-fold domains"/>
    <property type="match status" value="1"/>
</dbReference>
<evidence type="ECO:0000313" key="4">
    <source>
        <dbReference type="EMBL" id="EMD00615.1"/>
    </source>
</evidence>
<dbReference type="Pfam" id="PF05368">
    <property type="entry name" value="NmrA"/>
    <property type="match status" value="1"/>
</dbReference>
<dbReference type="Gene3D" id="3.40.50.720">
    <property type="entry name" value="NAD(P)-binding Rossmann-like Domain"/>
    <property type="match status" value="1"/>
</dbReference>
<sequence length="326" mass="36330">MAKNYIENVAIVGAGGHVGSYMSKALVEGGKHKVTAITRPDSTAKIPTGVARAEVDYSSHDSLVEALKGQDFLIITMNVMAPPGSQEKLVDAALDAGIKFIMPNEYGGKYSDEKYAQEVVLGMSALKVRRYIEEKGGNNMHWIALSCAFWYEFSLSGAEMRFGFDFLEKKLTLFDNGDFKITTSTWDQCGRAVAKLLSLPIEPESPGQLSVNSYKNDAVYISSFYTSQRDMLASVLRVTGQKESEWTITHENSRVRYERGQAMFKQGDFHGFAILLYARMFFQDGSSLFLEDLQNEKLGLPQEDLDKATALAVRFVESGEHKGWVF</sequence>
<proteinExistence type="predicted"/>
<dbReference type="OrthoDB" id="419598at2759"/>
<dbReference type="InterPro" id="IPR051609">
    <property type="entry name" value="NmrA/Isoflavone_reductase-like"/>
</dbReference>
<organism evidence="4 5">
    <name type="scientific">Baudoinia panamericana (strain UAMH 10762)</name>
    <name type="common">Angels' share fungus</name>
    <name type="synonym">Baudoinia compniacensis (strain UAMH 10762)</name>
    <dbReference type="NCBI Taxonomy" id="717646"/>
    <lineage>
        <taxon>Eukaryota</taxon>
        <taxon>Fungi</taxon>
        <taxon>Dikarya</taxon>
        <taxon>Ascomycota</taxon>
        <taxon>Pezizomycotina</taxon>
        <taxon>Dothideomycetes</taxon>
        <taxon>Dothideomycetidae</taxon>
        <taxon>Mycosphaerellales</taxon>
        <taxon>Teratosphaeriaceae</taxon>
        <taxon>Baudoinia</taxon>
    </lineage>
</organism>
<dbReference type="AlphaFoldDB" id="M2NM84"/>
<evidence type="ECO:0000256" key="1">
    <source>
        <dbReference type="ARBA" id="ARBA00022857"/>
    </source>
</evidence>
<dbReference type="GeneID" id="19116000"/>
<name>M2NM84_BAUPA</name>
<dbReference type="PANTHER" id="PTHR47706:SF7">
    <property type="entry name" value="CIPA-LIKE, PUTATIVE (AFU_ORTHOLOGUE AFUA_1G01630)-RELATED"/>
    <property type="match status" value="1"/>
</dbReference>
<dbReference type="HOGENOM" id="CLU_044876_1_1_1"/>
<dbReference type="EMBL" id="KB445550">
    <property type="protein sequence ID" value="EMD00615.1"/>
    <property type="molecule type" value="Genomic_DNA"/>
</dbReference>
<gene>
    <name evidence="4" type="ORF">BAUCODRAFT_62406</name>
</gene>
<dbReference type="PANTHER" id="PTHR47706">
    <property type="entry name" value="NMRA-LIKE FAMILY PROTEIN"/>
    <property type="match status" value="1"/>
</dbReference>
<feature type="domain" description="NmrA-like" evidence="3">
    <location>
        <begin position="8"/>
        <end position="143"/>
    </location>
</feature>
<dbReference type="Proteomes" id="UP000011761">
    <property type="component" value="Unassembled WGS sequence"/>
</dbReference>
<dbReference type="InterPro" id="IPR036291">
    <property type="entry name" value="NAD(P)-bd_dom_sf"/>
</dbReference>
<dbReference type="eggNOG" id="ENOG502QTQ8">
    <property type="taxonomic scope" value="Eukaryota"/>
</dbReference>
<dbReference type="OMA" id="PEYAKNQ"/>
<dbReference type="RefSeq" id="XP_007671799.1">
    <property type="nucleotide sequence ID" value="XM_007673609.1"/>
</dbReference>
<evidence type="ECO:0000259" key="3">
    <source>
        <dbReference type="Pfam" id="PF05368"/>
    </source>
</evidence>
<protein>
    <recommendedName>
        <fullName evidence="3">NmrA-like domain-containing protein</fullName>
    </recommendedName>
</protein>
<dbReference type="GO" id="GO:0016491">
    <property type="term" value="F:oxidoreductase activity"/>
    <property type="evidence" value="ECO:0007669"/>
    <property type="project" value="UniProtKB-KW"/>
</dbReference>